<evidence type="ECO:0000313" key="2">
    <source>
        <dbReference type="Proteomes" id="UP000741360"/>
    </source>
</evidence>
<comment type="caution">
    <text evidence="1">The sequence shown here is derived from an EMBL/GenBank/DDBJ whole genome shotgun (WGS) entry which is preliminary data.</text>
</comment>
<accession>A0A932GMI5</accession>
<dbReference type="InterPro" id="IPR011067">
    <property type="entry name" value="Plasmid_toxin/cell-grow_inhib"/>
</dbReference>
<dbReference type="InterPro" id="IPR003477">
    <property type="entry name" value="PemK-like"/>
</dbReference>
<gene>
    <name evidence="1" type="ORF">HYY65_01160</name>
</gene>
<protein>
    <submittedName>
        <fullName evidence="1">Type II toxin-antitoxin system PemK/MazF family toxin</fullName>
    </submittedName>
</protein>
<dbReference type="EMBL" id="JACPSX010000021">
    <property type="protein sequence ID" value="MBI3013684.1"/>
    <property type="molecule type" value="Genomic_DNA"/>
</dbReference>
<dbReference type="Proteomes" id="UP000741360">
    <property type="component" value="Unassembled WGS sequence"/>
</dbReference>
<proteinExistence type="predicted"/>
<dbReference type="Gene3D" id="2.30.30.110">
    <property type="match status" value="1"/>
</dbReference>
<dbReference type="Pfam" id="PF02452">
    <property type="entry name" value="PemK_toxin"/>
    <property type="match status" value="1"/>
</dbReference>
<organism evidence="1 2">
    <name type="scientific">Tectimicrobiota bacterium</name>
    <dbReference type="NCBI Taxonomy" id="2528274"/>
    <lineage>
        <taxon>Bacteria</taxon>
        <taxon>Pseudomonadati</taxon>
        <taxon>Nitrospinota/Tectimicrobiota group</taxon>
        <taxon>Candidatus Tectimicrobiota</taxon>
    </lineage>
</organism>
<dbReference type="GO" id="GO:0003677">
    <property type="term" value="F:DNA binding"/>
    <property type="evidence" value="ECO:0007669"/>
    <property type="project" value="InterPro"/>
</dbReference>
<dbReference type="AlphaFoldDB" id="A0A932GMI5"/>
<evidence type="ECO:0000313" key="1">
    <source>
        <dbReference type="EMBL" id="MBI3013684.1"/>
    </source>
</evidence>
<reference evidence="1" key="1">
    <citation type="submission" date="2020-07" db="EMBL/GenBank/DDBJ databases">
        <title>Huge and variable diversity of episymbiotic CPR bacteria and DPANN archaea in groundwater ecosystems.</title>
        <authorList>
            <person name="He C.Y."/>
            <person name="Keren R."/>
            <person name="Whittaker M."/>
            <person name="Farag I.F."/>
            <person name="Doudna J."/>
            <person name="Cate J.H.D."/>
            <person name="Banfield J.F."/>
        </authorList>
    </citation>
    <scope>NUCLEOTIDE SEQUENCE</scope>
    <source>
        <strain evidence="1">NC_groundwater_717_Ag_S-0.2um_59_8</strain>
    </source>
</reference>
<sequence>MKRGTIVLTPFPFTDLAGTKIRPAIVVSRTDRPGDDVILAFITSVPSSRLLPTDLSLEPSHPDFRATGLKVRSVIKCDKLATVQRRILLGELGALSPPLIRDLDQRLRHALKL</sequence>
<dbReference type="SUPFAM" id="SSF50118">
    <property type="entry name" value="Cell growth inhibitor/plasmid maintenance toxic component"/>
    <property type="match status" value="1"/>
</dbReference>
<name>A0A932GMI5_UNCTE</name>